<dbReference type="Proteomes" id="UP000504633">
    <property type="component" value="Unplaced"/>
</dbReference>
<feature type="chain" id="PRO_5026983795" evidence="3">
    <location>
        <begin position="20"/>
        <end position="206"/>
    </location>
</feature>
<dbReference type="GO" id="GO:0016671">
    <property type="term" value="F:oxidoreductase activity, acting on a sulfur group of donors, disulfide as acceptor"/>
    <property type="evidence" value="ECO:0007669"/>
    <property type="project" value="InterPro"/>
</dbReference>
<accession>A0A6J1LBT1</accession>
<dbReference type="InterPro" id="IPR036249">
    <property type="entry name" value="Thioredoxin-like_sf"/>
</dbReference>
<dbReference type="SUPFAM" id="SSF52833">
    <property type="entry name" value="Thioredoxin-like"/>
    <property type="match status" value="1"/>
</dbReference>
<dbReference type="PANTHER" id="PTHR13234">
    <property type="entry name" value="GAMMA-INTERFERON INDUCIBLE LYSOSOMAL THIOL REDUCTASE GILT"/>
    <property type="match status" value="1"/>
</dbReference>
<dbReference type="RefSeq" id="XP_023163515.2">
    <property type="nucleotide sequence ID" value="XM_023307747.2"/>
</dbReference>
<evidence type="ECO:0000256" key="3">
    <source>
        <dbReference type="SAM" id="SignalP"/>
    </source>
</evidence>
<evidence type="ECO:0000313" key="5">
    <source>
        <dbReference type="RefSeq" id="XP_023163515.2"/>
    </source>
</evidence>
<dbReference type="Gene3D" id="3.40.30.10">
    <property type="entry name" value="Glutaredoxin"/>
    <property type="match status" value="1"/>
</dbReference>
<comment type="similarity">
    <text evidence="1">Belongs to the GILT family.</text>
</comment>
<keyword evidence="2" id="KW-0325">Glycoprotein</keyword>
<proteinExistence type="inferred from homology"/>
<evidence type="ECO:0000256" key="1">
    <source>
        <dbReference type="ARBA" id="ARBA00005679"/>
    </source>
</evidence>
<reference evidence="5" key="1">
    <citation type="submission" date="2025-08" db="UniProtKB">
        <authorList>
            <consortium name="RefSeq"/>
        </authorList>
    </citation>
    <scope>IDENTIFICATION</scope>
    <source>
        <strain evidence="5">15085-1641.00</strain>
        <tissue evidence="5">Whole body</tissue>
    </source>
</reference>
<evidence type="ECO:0000313" key="4">
    <source>
        <dbReference type="Proteomes" id="UP000504633"/>
    </source>
</evidence>
<dbReference type="PROSITE" id="PS51257">
    <property type="entry name" value="PROKAR_LIPOPROTEIN"/>
    <property type="match status" value="1"/>
</dbReference>
<feature type="signal peptide" evidence="3">
    <location>
        <begin position="1"/>
        <end position="19"/>
    </location>
</feature>
<dbReference type="KEGG" id="dhe:111594453"/>
<protein>
    <submittedName>
        <fullName evidence="5">GILT-like protein 2</fullName>
    </submittedName>
</protein>
<keyword evidence="4" id="KW-1185">Reference proteome</keyword>
<dbReference type="PANTHER" id="PTHR13234:SF73">
    <property type="entry name" value="GILT-LIKE PROTEIN 2-RELATED"/>
    <property type="match status" value="1"/>
</dbReference>
<dbReference type="AlphaFoldDB" id="A0A6J1LBT1"/>
<organism evidence="4 5">
    <name type="scientific">Drosophila hydei</name>
    <name type="common">Fruit fly</name>
    <dbReference type="NCBI Taxonomy" id="7224"/>
    <lineage>
        <taxon>Eukaryota</taxon>
        <taxon>Metazoa</taxon>
        <taxon>Ecdysozoa</taxon>
        <taxon>Arthropoda</taxon>
        <taxon>Hexapoda</taxon>
        <taxon>Insecta</taxon>
        <taxon>Pterygota</taxon>
        <taxon>Neoptera</taxon>
        <taxon>Endopterygota</taxon>
        <taxon>Diptera</taxon>
        <taxon>Brachycera</taxon>
        <taxon>Muscomorpha</taxon>
        <taxon>Ephydroidea</taxon>
        <taxon>Drosophilidae</taxon>
        <taxon>Drosophila</taxon>
    </lineage>
</organism>
<sequence length="206" mass="23325">MKAFTSFLLLTFGVLACTAKYYHEPNAPKLHITLYYEALCPYCMAFVTNQLSPSMVLKDRLHYTNLTLVPYGNAKLDDKGELTCQHGEDECELNAWHACILEHNDINISLKLIACMMRGRKNNLDKCAKRYHIDVTAVKDCKSSRSVDNILKKYGEATAEVDFSGVPAIAVDDEYNADDQEDLMAIFDHTFCAKYKAKFNITLNNC</sequence>
<name>A0A6J1LBT1_DROHY</name>
<evidence type="ECO:0000256" key="2">
    <source>
        <dbReference type="ARBA" id="ARBA00023180"/>
    </source>
</evidence>
<dbReference type="OrthoDB" id="958254at2759"/>
<dbReference type="GeneID" id="111594453"/>
<dbReference type="CTD" id="42788"/>
<dbReference type="InterPro" id="IPR004911">
    <property type="entry name" value="Interferon-induced_GILT"/>
</dbReference>
<gene>
    <name evidence="5" type="primary">LOC111594453</name>
</gene>
<dbReference type="OMA" id="FCAKYKE"/>
<dbReference type="Pfam" id="PF03227">
    <property type="entry name" value="GILT"/>
    <property type="match status" value="1"/>
</dbReference>
<keyword evidence="3" id="KW-0732">Signal</keyword>